<evidence type="ECO:0000259" key="1">
    <source>
        <dbReference type="Pfam" id="PF07238"/>
    </source>
</evidence>
<protein>
    <submittedName>
        <fullName evidence="2">PilZ domain-containing protein</fullName>
    </submittedName>
</protein>
<keyword evidence="3" id="KW-1185">Reference proteome</keyword>
<evidence type="ECO:0000313" key="2">
    <source>
        <dbReference type="EMBL" id="USI73253.1"/>
    </source>
</evidence>
<accession>A0ABY4X8L7</accession>
<dbReference type="Proteomes" id="UP001056937">
    <property type="component" value="Chromosome 1"/>
</dbReference>
<dbReference type="EMBL" id="CP084930">
    <property type="protein sequence ID" value="USI73253.1"/>
    <property type="molecule type" value="Genomic_DNA"/>
</dbReference>
<gene>
    <name evidence="2" type="ORF">LHA26_01880</name>
</gene>
<proteinExistence type="predicted"/>
<reference evidence="2" key="1">
    <citation type="journal article" date="2022" name="Toxins">
        <title>Genomic Analysis of Sphingopyxis sp. USTB-05 for Biodegrading Cyanobacterial Hepatotoxins.</title>
        <authorList>
            <person name="Liu C."/>
            <person name="Xu Q."/>
            <person name="Zhao Z."/>
            <person name="Zhang H."/>
            <person name="Liu X."/>
            <person name="Yin C."/>
            <person name="Liu Y."/>
            <person name="Yan H."/>
        </authorList>
    </citation>
    <scope>NUCLEOTIDE SEQUENCE</scope>
    <source>
        <strain evidence="2">NBD5</strain>
    </source>
</reference>
<sequence length="106" mass="11778">MMDMRAELRIGVDDQRGDARHETELAGGVRRSGSMRVPGVVRDISCSGFRIESEEKLPTDAVVWLKIGTLEPLMARVVWSDRLLAGCRFAAPLHPLILERLLHDAG</sequence>
<organism evidence="2 3">
    <name type="scientific">Sphingomonas morindae</name>
    <dbReference type="NCBI Taxonomy" id="1541170"/>
    <lineage>
        <taxon>Bacteria</taxon>
        <taxon>Pseudomonadati</taxon>
        <taxon>Pseudomonadota</taxon>
        <taxon>Alphaproteobacteria</taxon>
        <taxon>Sphingomonadales</taxon>
        <taxon>Sphingomonadaceae</taxon>
        <taxon>Sphingomonas</taxon>
    </lineage>
</organism>
<evidence type="ECO:0000313" key="3">
    <source>
        <dbReference type="Proteomes" id="UP001056937"/>
    </source>
</evidence>
<dbReference type="Pfam" id="PF07238">
    <property type="entry name" value="PilZ"/>
    <property type="match status" value="1"/>
</dbReference>
<feature type="domain" description="PilZ" evidence="1">
    <location>
        <begin position="16"/>
        <end position="93"/>
    </location>
</feature>
<dbReference type="SUPFAM" id="SSF141371">
    <property type="entry name" value="PilZ domain-like"/>
    <property type="match status" value="1"/>
</dbReference>
<name>A0ABY4X8L7_9SPHN</name>
<dbReference type="InterPro" id="IPR009875">
    <property type="entry name" value="PilZ_domain"/>
</dbReference>
<dbReference type="RefSeq" id="WP_252167064.1">
    <property type="nucleotide sequence ID" value="NZ_CP084930.1"/>
</dbReference>